<dbReference type="Pfam" id="PF04828">
    <property type="entry name" value="GFA"/>
    <property type="match status" value="1"/>
</dbReference>
<accession>A0A9P1GGK5</accession>
<dbReference type="EMBL" id="CAMXCT010004635">
    <property type="protein sequence ID" value="CAI4009792.1"/>
    <property type="molecule type" value="Genomic_DNA"/>
</dbReference>
<evidence type="ECO:0000259" key="6">
    <source>
        <dbReference type="PROSITE" id="PS51891"/>
    </source>
</evidence>
<evidence type="ECO:0000313" key="8">
    <source>
        <dbReference type="EMBL" id="CAL1163167.1"/>
    </source>
</evidence>
<dbReference type="Gene3D" id="3.90.1590.10">
    <property type="entry name" value="glutathione-dependent formaldehyde- activating enzyme (gfa)"/>
    <property type="match status" value="1"/>
</dbReference>
<evidence type="ECO:0000256" key="3">
    <source>
        <dbReference type="ARBA" id="ARBA00022833"/>
    </source>
</evidence>
<dbReference type="InterPro" id="IPR011057">
    <property type="entry name" value="Mss4-like_sf"/>
</dbReference>
<comment type="caution">
    <text evidence="7">The sequence shown here is derived from an EMBL/GenBank/DDBJ whole genome shotgun (WGS) entry which is preliminary data.</text>
</comment>
<evidence type="ECO:0000256" key="2">
    <source>
        <dbReference type="ARBA" id="ARBA00022723"/>
    </source>
</evidence>
<evidence type="ECO:0000256" key="1">
    <source>
        <dbReference type="ARBA" id="ARBA00005495"/>
    </source>
</evidence>
<keyword evidence="2" id="KW-0479">Metal-binding</keyword>
<proteinExistence type="inferred from homology"/>
<name>A0A9P1GGK5_9DINO</name>
<dbReference type="SUPFAM" id="SSF51316">
    <property type="entry name" value="Mss4-like"/>
    <property type="match status" value="1"/>
</dbReference>
<dbReference type="OrthoDB" id="428768at2759"/>
<keyword evidence="5" id="KW-0732">Signal</keyword>
<evidence type="ECO:0000313" key="9">
    <source>
        <dbReference type="EMBL" id="CAL4797104.1"/>
    </source>
</evidence>
<dbReference type="GO" id="GO:0046872">
    <property type="term" value="F:metal ion binding"/>
    <property type="evidence" value="ECO:0007669"/>
    <property type="project" value="UniProtKB-KW"/>
</dbReference>
<organism evidence="7">
    <name type="scientific">Cladocopium goreaui</name>
    <dbReference type="NCBI Taxonomy" id="2562237"/>
    <lineage>
        <taxon>Eukaryota</taxon>
        <taxon>Sar</taxon>
        <taxon>Alveolata</taxon>
        <taxon>Dinophyceae</taxon>
        <taxon>Suessiales</taxon>
        <taxon>Symbiodiniaceae</taxon>
        <taxon>Cladocopium</taxon>
    </lineage>
</organism>
<keyword evidence="3" id="KW-0862">Zinc</keyword>
<dbReference type="PANTHER" id="PTHR33337:SF40">
    <property type="entry name" value="CENP-V_GFA DOMAIN-CONTAINING PROTEIN-RELATED"/>
    <property type="match status" value="1"/>
</dbReference>
<evidence type="ECO:0000313" key="7">
    <source>
        <dbReference type="EMBL" id="CAI4009792.1"/>
    </source>
</evidence>
<feature type="signal peptide" evidence="5">
    <location>
        <begin position="1"/>
        <end position="22"/>
    </location>
</feature>
<reference evidence="8" key="2">
    <citation type="submission" date="2024-04" db="EMBL/GenBank/DDBJ databases">
        <authorList>
            <person name="Chen Y."/>
            <person name="Shah S."/>
            <person name="Dougan E. K."/>
            <person name="Thang M."/>
            <person name="Chan C."/>
        </authorList>
    </citation>
    <scope>NUCLEOTIDE SEQUENCE [LARGE SCALE GENOMIC DNA]</scope>
</reference>
<feature type="chain" id="PRO_5043272776" evidence="5">
    <location>
        <begin position="23"/>
        <end position="190"/>
    </location>
</feature>
<dbReference type="InterPro" id="IPR006913">
    <property type="entry name" value="CENP-V/GFA"/>
</dbReference>
<evidence type="ECO:0000313" key="10">
    <source>
        <dbReference type="Proteomes" id="UP001152797"/>
    </source>
</evidence>
<dbReference type="EMBL" id="CAMXCT020004635">
    <property type="protein sequence ID" value="CAL1163167.1"/>
    <property type="molecule type" value="Genomic_DNA"/>
</dbReference>
<dbReference type="EMBL" id="CAMXCT030004635">
    <property type="protein sequence ID" value="CAL4797104.1"/>
    <property type="molecule type" value="Genomic_DNA"/>
</dbReference>
<dbReference type="PROSITE" id="PS51891">
    <property type="entry name" value="CENP_V_GFA"/>
    <property type="match status" value="1"/>
</dbReference>
<dbReference type="GO" id="GO:0016846">
    <property type="term" value="F:carbon-sulfur lyase activity"/>
    <property type="evidence" value="ECO:0007669"/>
    <property type="project" value="InterPro"/>
</dbReference>
<sequence>MALATFGTCFAGFGCGVAAISAQRCWQRNPQPTRCVSPSDPHSQNHQRIAKCNCGQLNVTVTGPDPERISLCHCNLCQKQSGNVFAVQARFPKEQVKIEGTSTVWKLTKDEADKLEYRNCVSLGGGGSFHFCPRCGSTVWYMADADTARIGVKIGCFTDPAFPPPKLSGFEDYCHPWALETASLAVQHLK</sequence>
<dbReference type="AlphaFoldDB" id="A0A9P1GGK5"/>
<feature type="domain" description="CENP-V/GFA" evidence="6">
    <location>
        <begin position="46"/>
        <end position="171"/>
    </location>
</feature>
<gene>
    <name evidence="7" type="ORF">C1SCF055_LOCUS35123</name>
</gene>
<keyword evidence="10" id="KW-1185">Reference proteome</keyword>
<protein>
    <submittedName>
        <fullName evidence="9">CENP-V/GFA domain-containing protein</fullName>
    </submittedName>
</protein>
<dbReference type="PANTHER" id="PTHR33337">
    <property type="entry name" value="GFA DOMAIN-CONTAINING PROTEIN"/>
    <property type="match status" value="1"/>
</dbReference>
<comment type="similarity">
    <text evidence="1">Belongs to the Gfa family.</text>
</comment>
<evidence type="ECO:0000256" key="4">
    <source>
        <dbReference type="ARBA" id="ARBA00023239"/>
    </source>
</evidence>
<evidence type="ECO:0000256" key="5">
    <source>
        <dbReference type="SAM" id="SignalP"/>
    </source>
</evidence>
<dbReference type="Proteomes" id="UP001152797">
    <property type="component" value="Unassembled WGS sequence"/>
</dbReference>
<reference evidence="7" key="1">
    <citation type="submission" date="2022-10" db="EMBL/GenBank/DDBJ databases">
        <authorList>
            <person name="Chen Y."/>
            <person name="Dougan E. K."/>
            <person name="Chan C."/>
            <person name="Rhodes N."/>
            <person name="Thang M."/>
        </authorList>
    </citation>
    <scope>NUCLEOTIDE SEQUENCE</scope>
</reference>
<keyword evidence="4" id="KW-0456">Lyase</keyword>